<name>A0A1F4Y1F8_9BACT</name>
<keyword evidence="1" id="KW-0805">Transcription regulation</keyword>
<dbReference type="Gene3D" id="1.10.10.10">
    <property type="entry name" value="Winged helix-like DNA-binding domain superfamily/Winged helix DNA-binding domain"/>
    <property type="match status" value="1"/>
</dbReference>
<evidence type="ECO:0000256" key="2">
    <source>
        <dbReference type="ARBA" id="ARBA00023163"/>
    </source>
</evidence>
<dbReference type="Pfam" id="PF08220">
    <property type="entry name" value="HTH_DeoR"/>
    <property type="match status" value="1"/>
</dbReference>
<feature type="compositionally biased region" description="Basic and acidic residues" evidence="3">
    <location>
        <begin position="151"/>
        <end position="161"/>
    </location>
</feature>
<sequence length="229" mass="25531">MPDNSKKFHEFALESILFKGRIDWYFCYLKAEKLARALSFLGRGVAGEDQNDIDDVARRAGLLPGSIAHLAGGEVDAPLVLADVFGLLSAVRLLGARGCLNEQNTQVLVHEYETVAERLVRGSNPSPFVSAEDFSVPQLESTAMFLPRPPHAQEESRDNKTKGQSKGQSERMSLILELVRKKKQLSIKEIALVIRDCSEKTIQRELAALINQGLVRKVGERRWSVYMPV</sequence>
<dbReference type="InterPro" id="IPR036390">
    <property type="entry name" value="WH_DNA-bd_sf"/>
</dbReference>
<feature type="domain" description="HTH deoR-type" evidence="4">
    <location>
        <begin position="171"/>
        <end position="218"/>
    </location>
</feature>
<dbReference type="GO" id="GO:0003700">
    <property type="term" value="F:DNA-binding transcription factor activity"/>
    <property type="evidence" value="ECO:0007669"/>
    <property type="project" value="InterPro"/>
</dbReference>
<protein>
    <recommendedName>
        <fullName evidence="4">HTH deoR-type domain-containing protein</fullName>
    </recommendedName>
</protein>
<accession>A0A1F4Y1F8</accession>
<feature type="region of interest" description="Disordered" evidence="3">
    <location>
        <begin position="147"/>
        <end position="169"/>
    </location>
</feature>
<gene>
    <name evidence="5" type="ORF">A2949_02145</name>
</gene>
<dbReference type="EMBL" id="MEWZ01000002">
    <property type="protein sequence ID" value="OGC87678.1"/>
    <property type="molecule type" value="Genomic_DNA"/>
</dbReference>
<proteinExistence type="predicted"/>
<evidence type="ECO:0000313" key="6">
    <source>
        <dbReference type="Proteomes" id="UP000178585"/>
    </source>
</evidence>
<organism evidence="5 6">
    <name type="scientific">Candidatus Adlerbacteria bacterium RIFCSPLOWO2_01_FULL_54_21b</name>
    <dbReference type="NCBI Taxonomy" id="1797245"/>
    <lineage>
        <taxon>Bacteria</taxon>
        <taxon>Candidatus Adleribacteriota</taxon>
    </lineage>
</organism>
<keyword evidence="2" id="KW-0804">Transcription</keyword>
<evidence type="ECO:0000256" key="3">
    <source>
        <dbReference type="SAM" id="MobiDB-lite"/>
    </source>
</evidence>
<dbReference type="STRING" id="1797245.A2949_02145"/>
<evidence type="ECO:0000256" key="1">
    <source>
        <dbReference type="ARBA" id="ARBA00023015"/>
    </source>
</evidence>
<dbReference type="AlphaFoldDB" id="A0A1F4Y1F8"/>
<evidence type="ECO:0000259" key="4">
    <source>
        <dbReference type="Pfam" id="PF08220"/>
    </source>
</evidence>
<dbReference type="InterPro" id="IPR001034">
    <property type="entry name" value="DeoR_HTH"/>
</dbReference>
<comment type="caution">
    <text evidence="5">The sequence shown here is derived from an EMBL/GenBank/DDBJ whole genome shotgun (WGS) entry which is preliminary data.</text>
</comment>
<dbReference type="SUPFAM" id="SSF46785">
    <property type="entry name" value="Winged helix' DNA-binding domain"/>
    <property type="match status" value="1"/>
</dbReference>
<reference evidence="5 6" key="1">
    <citation type="journal article" date="2016" name="Nat. Commun.">
        <title>Thousands of microbial genomes shed light on interconnected biogeochemical processes in an aquifer system.</title>
        <authorList>
            <person name="Anantharaman K."/>
            <person name="Brown C.T."/>
            <person name="Hug L.A."/>
            <person name="Sharon I."/>
            <person name="Castelle C.J."/>
            <person name="Probst A.J."/>
            <person name="Thomas B.C."/>
            <person name="Singh A."/>
            <person name="Wilkins M.J."/>
            <person name="Karaoz U."/>
            <person name="Brodie E.L."/>
            <person name="Williams K.H."/>
            <person name="Hubbard S.S."/>
            <person name="Banfield J.F."/>
        </authorList>
    </citation>
    <scope>NUCLEOTIDE SEQUENCE [LARGE SCALE GENOMIC DNA]</scope>
</reference>
<evidence type="ECO:0000313" key="5">
    <source>
        <dbReference type="EMBL" id="OGC87678.1"/>
    </source>
</evidence>
<dbReference type="Proteomes" id="UP000178585">
    <property type="component" value="Unassembled WGS sequence"/>
</dbReference>
<dbReference type="InterPro" id="IPR036388">
    <property type="entry name" value="WH-like_DNA-bd_sf"/>
</dbReference>